<evidence type="ECO:0000259" key="5">
    <source>
        <dbReference type="PROSITE" id="PS51891"/>
    </source>
</evidence>
<dbReference type="Gene3D" id="3.90.1590.10">
    <property type="entry name" value="glutathione-dependent formaldehyde- activating enzyme (gfa)"/>
    <property type="match status" value="1"/>
</dbReference>
<dbReference type="InterPro" id="IPR006913">
    <property type="entry name" value="CENP-V/GFA"/>
</dbReference>
<feature type="domain" description="CENP-V/GFA" evidence="5">
    <location>
        <begin position="4"/>
        <end position="122"/>
    </location>
</feature>
<proteinExistence type="inferred from homology"/>
<dbReference type="PROSITE" id="PS51891">
    <property type="entry name" value="CENP_V_GFA"/>
    <property type="match status" value="1"/>
</dbReference>
<comment type="similarity">
    <text evidence="1">Belongs to the Gfa family.</text>
</comment>
<evidence type="ECO:0000256" key="4">
    <source>
        <dbReference type="ARBA" id="ARBA00023239"/>
    </source>
</evidence>
<organism evidence="6 7">
    <name type="scientific">Vogesella oryzagri</name>
    <dbReference type="NCBI Taxonomy" id="3160864"/>
    <lineage>
        <taxon>Bacteria</taxon>
        <taxon>Pseudomonadati</taxon>
        <taxon>Pseudomonadota</taxon>
        <taxon>Betaproteobacteria</taxon>
        <taxon>Neisseriales</taxon>
        <taxon>Chromobacteriaceae</taxon>
        <taxon>Vogesella</taxon>
    </lineage>
</organism>
<comment type="caution">
    <text evidence="6">The sequence shown here is derived from an EMBL/GenBank/DDBJ whole genome shotgun (WGS) entry which is preliminary data.</text>
</comment>
<evidence type="ECO:0000313" key="6">
    <source>
        <dbReference type="EMBL" id="MEQ6291174.1"/>
    </source>
</evidence>
<keyword evidence="4" id="KW-0456">Lyase</keyword>
<dbReference type="SUPFAM" id="SSF51316">
    <property type="entry name" value="Mss4-like"/>
    <property type="match status" value="1"/>
</dbReference>
<evidence type="ECO:0000256" key="2">
    <source>
        <dbReference type="ARBA" id="ARBA00022723"/>
    </source>
</evidence>
<dbReference type="PANTHER" id="PTHR33337:SF3">
    <property type="entry name" value="CENP-V_GFA DOMAIN-CONTAINING PROTEIN"/>
    <property type="match status" value="1"/>
</dbReference>
<evidence type="ECO:0000256" key="3">
    <source>
        <dbReference type="ARBA" id="ARBA00022833"/>
    </source>
</evidence>
<dbReference type="Proteomes" id="UP001433638">
    <property type="component" value="Unassembled WGS sequence"/>
</dbReference>
<accession>A0ABV1M4L7</accession>
<keyword evidence="7" id="KW-1185">Reference proteome</keyword>
<dbReference type="InterPro" id="IPR011057">
    <property type="entry name" value="Mss4-like_sf"/>
</dbReference>
<keyword evidence="3" id="KW-0862">Zinc</keyword>
<protein>
    <submittedName>
        <fullName evidence="6">GFA family protein</fullName>
    </submittedName>
</protein>
<name>A0ABV1M4L7_9NEIS</name>
<dbReference type="Pfam" id="PF04828">
    <property type="entry name" value="GFA"/>
    <property type="match status" value="1"/>
</dbReference>
<dbReference type="EMBL" id="JBEFLD010000005">
    <property type="protein sequence ID" value="MEQ6291174.1"/>
    <property type="molecule type" value="Genomic_DNA"/>
</dbReference>
<gene>
    <name evidence="6" type="ORF">ABNW52_11185</name>
</gene>
<evidence type="ECO:0000256" key="1">
    <source>
        <dbReference type="ARBA" id="ARBA00005495"/>
    </source>
</evidence>
<reference evidence="6" key="1">
    <citation type="submission" date="2024-06" db="EMBL/GenBank/DDBJ databases">
        <title>Genome sequence of Vogesella sp. MAHUQ-64.</title>
        <authorList>
            <person name="Huq M.A."/>
        </authorList>
    </citation>
    <scope>NUCLEOTIDE SEQUENCE</scope>
    <source>
        <strain evidence="6">MAHUQ-64</strain>
    </source>
</reference>
<dbReference type="PANTHER" id="PTHR33337">
    <property type="entry name" value="GFA DOMAIN-CONTAINING PROTEIN"/>
    <property type="match status" value="1"/>
</dbReference>
<keyword evidence="2" id="KW-0479">Metal-binding</keyword>
<dbReference type="RefSeq" id="WP_349587637.1">
    <property type="nucleotide sequence ID" value="NZ_JBEFLD010000005.1"/>
</dbReference>
<sequence length="154" mass="17088">MQQFEGSCQCGQVRYRVSGRVATLFACHCRDCQRQSASAFGMALWLRDAELTLLQGVTASWPRHTPSGRITDCQFCPQCGSRLFHQNRDTPQFLSIKPGSLDDTGWLRPAAHIWTQSAQPWLALPAEVPSWPQNPDDFAALIAAWQAAPGDCRG</sequence>
<evidence type="ECO:0000313" key="7">
    <source>
        <dbReference type="Proteomes" id="UP001433638"/>
    </source>
</evidence>